<dbReference type="Pfam" id="PF00132">
    <property type="entry name" value="Hexapep"/>
    <property type="match status" value="1"/>
</dbReference>
<gene>
    <name evidence="2" type="ORF">ACIKP9_10465</name>
</gene>
<dbReference type="InterPro" id="IPR011004">
    <property type="entry name" value="Trimer_LpxA-like_sf"/>
</dbReference>
<comment type="similarity">
    <text evidence="1">Belongs to the transferase hexapeptide repeat family.</text>
</comment>
<dbReference type="Proteomes" id="UP001617669">
    <property type="component" value="Unassembled WGS sequence"/>
</dbReference>
<proteinExistence type="inferred from homology"/>
<comment type="caution">
    <text evidence="2">The sequence shown here is derived from an EMBL/GenBank/DDBJ whole genome shotgun (WGS) entry which is preliminary data.</text>
</comment>
<evidence type="ECO:0000313" key="2">
    <source>
        <dbReference type="EMBL" id="MFJ5446649.1"/>
    </source>
</evidence>
<dbReference type="Gene3D" id="2.160.10.10">
    <property type="entry name" value="Hexapeptide repeat proteins"/>
    <property type="match status" value="1"/>
</dbReference>
<protein>
    <submittedName>
        <fullName evidence="2">DapH/DapD/GlmU-related protein</fullName>
    </submittedName>
</protein>
<accession>A0ABW8GND6</accession>
<sequence length="207" mass="22713">MNSRWIVGAGDHLDLVFHAWKQAYPDEHIQKVEVPQGADYEFDLSVFDTLNPELGDVFIAFDDRFGNFKRMELFRAALERGFTLASFVSTSADIGQDVTLGKNVFIGPQAVIGHGCKLDYNSVVHAGAHIGANSRIRASVWIEPGVQIGARVEIGAHAIIRTGAIVRSGIKVGKGAELGWPQLYSADIADKTVYDTRYDEPIFVYGS</sequence>
<dbReference type="Pfam" id="PF14602">
    <property type="entry name" value="Hexapep_2"/>
    <property type="match status" value="1"/>
</dbReference>
<dbReference type="InterPro" id="IPR050179">
    <property type="entry name" value="Trans_hexapeptide_repeat"/>
</dbReference>
<reference evidence="2 3" key="1">
    <citation type="submission" date="2024-11" db="EMBL/GenBank/DDBJ databases">
        <authorList>
            <person name="Kaparullina E.N."/>
            <person name="Delegan Y.A."/>
            <person name="Doronina N.V."/>
        </authorList>
    </citation>
    <scope>NUCLEOTIDE SEQUENCE [LARGE SCALE GENOMIC DNA]</scope>
    <source>
        <strain evidence="2 3">7sh_L</strain>
    </source>
</reference>
<evidence type="ECO:0000256" key="1">
    <source>
        <dbReference type="ARBA" id="ARBA00007274"/>
    </source>
</evidence>
<name>A0ABW8GND6_9PROT</name>
<dbReference type="SUPFAM" id="SSF51161">
    <property type="entry name" value="Trimeric LpxA-like enzymes"/>
    <property type="match status" value="1"/>
</dbReference>
<dbReference type="PANTHER" id="PTHR43300">
    <property type="entry name" value="ACETYLTRANSFERASE"/>
    <property type="match status" value="1"/>
</dbReference>
<organism evidence="2 3">
    <name type="scientific">Methylobacillus methanolivorans</name>
    <dbReference type="NCBI Taxonomy" id="1848927"/>
    <lineage>
        <taxon>Bacteria</taxon>
        <taxon>Pseudomonadati</taxon>
        <taxon>Pseudomonadota</taxon>
        <taxon>Betaproteobacteria</taxon>
        <taxon>Nitrosomonadales</taxon>
        <taxon>Methylophilaceae</taxon>
        <taxon>Methylobacillus</taxon>
    </lineage>
</organism>
<evidence type="ECO:0000313" key="3">
    <source>
        <dbReference type="Proteomes" id="UP001617669"/>
    </source>
</evidence>
<keyword evidence="3" id="KW-1185">Reference proteome</keyword>
<dbReference type="EMBL" id="JBIWXY010000002">
    <property type="protein sequence ID" value="MFJ5446649.1"/>
    <property type="molecule type" value="Genomic_DNA"/>
</dbReference>
<dbReference type="PANTHER" id="PTHR43300:SF7">
    <property type="entry name" value="UDP-N-ACETYLBACILLOSAMINE N-ACETYLTRANSFERASE"/>
    <property type="match status" value="1"/>
</dbReference>
<dbReference type="InterPro" id="IPR001451">
    <property type="entry name" value="Hexapep"/>
</dbReference>
<dbReference type="RefSeq" id="WP_400882384.1">
    <property type="nucleotide sequence ID" value="NZ_JBIWXY010000002.1"/>
</dbReference>